<keyword evidence="3" id="KW-1185">Reference proteome</keyword>
<evidence type="ECO:0000313" key="3">
    <source>
        <dbReference type="Proteomes" id="UP000053286"/>
    </source>
</evidence>
<feature type="region of interest" description="Disordered" evidence="1">
    <location>
        <begin position="1"/>
        <end position="50"/>
    </location>
</feature>
<organism evidence="2 3">
    <name type="scientific">Aptenodytes forsteri</name>
    <name type="common">Emperor penguin</name>
    <dbReference type="NCBI Taxonomy" id="9233"/>
    <lineage>
        <taxon>Eukaryota</taxon>
        <taxon>Metazoa</taxon>
        <taxon>Chordata</taxon>
        <taxon>Craniata</taxon>
        <taxon>Vertebrata</taxon>
        <taxon>Euteleostomi</taxon>
        <taxon>Archelosauria</taxon>
        <taxon>Archosauria</taxon>
        <taxon>Dinosauria</taxon>
        <taxon>Saurischia</taxon>
        <taxon>Theropoda</taxon>
        <taxon>Coelurosauria</taxon>
        <taxon>Aves</taxon>
        <taxon>Neognathae</taxon>
        <taxon>Neoaves</taxon>
        <taxon>Aequornithes</taxon>
        <taxon>Sphenisciformes</taxon>
        <taxon>Spheniscidae</taxon>
        <taxon>Aptenodytes</taxon>
    </lineage>
</organism>
<dbReference type="EMBL" id="KL225810">
    <property type="protein sequence ID" value="KFM03504.1"/>
    <property type="molecule type" value="Genomic_DNA"/>
</dbReference>
<evidence type="ECO:0000256" key="1">
    <source>
        <dbReference type="SAM" id="MobiDB-lite"/>
    </source>
</evidence>
<sequence length="64" mass="6817">ESVLWPRSSSCAVTEAWGTSPSSSGTGGRPGGPSEPPARPAEGWQPWRTRRWAAELNPVPGTWS</sequence>
<dbReference type="AlphaFoldDB" id="A0A087QQK0"/>
<name>A0A087QQK0_APTFO</name>
<accession>A0A087QQK0</accession>
<protein>
    <submittedName>
        <fullName evidence="2">Uncharacterized protein</fullName>
    </submittedName>
</protein>
<proteinExistence type="predicted"/>
<gene>
    <name evidence="2" type="ORF">AS27_15773</name>
</gene>
<reference evidence="2 3" key="1">
    <citation type="submission" date="2014-04" db="EMBL/GenBank/DDBJ databases">
        <title>Genome evolution of avian class.</title>
        <authorList>
            <person name="Zhang G."/>
            <person name="Li C."/>
        </authorList>
    </citation>
    <scope>NUCLEOTIDE SEQUENCE [LARGE SCALE GENOMIC DNA]</scope>
    <source>
        <strain evidence="2">BGI_AS27</strain>
    </source>
</reference>
<feature type="non-terminal residue" evidence="2">
    <location>
        <position position="1"/>
    </location>
</feature>
<feature type="non-terminal residue" evidence="2">
    <location>
        <position position="64"/>
    </location>
</feature>
<dbReference type="Proteomes" id="UP000053286">
    <property type="component" value="Unassembled WGS sequence"/>
</dbReference>
<evidence type="ECO:0000313" key="2">
    <source>
        <dbReference type="EMBL" id="KFM03504.1"/>
    </source>
</evidence>